<dbReference type="Pfam" id="PF25198">
    <property type="entry name" value="Spore_GerAC_N"/>
    <property type="match status" value="1"/>
</dbReference>
<dbReference type="EMBL" id="LYPC01000028">
    <property type="protein sequence ID" value="OCT11158.1"/>
    <property type="molecule type" value="Genomic_DNA"/>
</dbReference>
<proteinExistence type="inferred from homology"/>
<evidence type="ECO:0000256" key="1">
    <source>
        <dbReference type="ARBA" id="ARBA00004635"/>
    </source>
</evidence>
<comment type="caution">
    <text evidence="10">The sequence shown here is derived from an EMBL/GenBank/DDBJ whole genome shotgun (WGS) entry which is preliminary data.</text>
</comment>
<feature type="domain" description="Spore germination protein N-terminal" evidence="9">
    <location>
        <begin position="26"/>
        <end position="198"/>
    </location>
</feature>
<dbReference type="PROSITE" id="PS51257">
    <property type="entry name" value="PROKAR_LIPOPROTEIN"/>
    <property type="match status" value="1"/>
</dbReference>
<dbReference type="AlphaFoldDB" id="A0A1C0ZSV2"/>
<keyword evidence="11" id="KW-1185">Reference proteome</keyword>
<reference evidence="11" key="1">
    <citation type="submission" date="2016-05" db="EMBL/GenBank/DDBJ databases">
        <title>Paenibacillus oryzae. sp. nov., isolated from the rice root.</title>
        <authorList>
            <person name="Zhang J."/>
            <person name="Zhang X."/>
        </authorList>
    </citation>
    <scope>NUCLEOTIDE SEQUENCE [LARGE SCALE GENOMIC DNA]</scope>
    <source>
        <strain evidence="11">KCTC13222</strain>
    </source>
</reference>
<organism evidence="10 11">
    <name type="scientific">Paenibacillus pectinilyticus</name>
    <dbReference type="NCBI Taxonomy" id="512399"/>
    <lineage>
        <taxon>Bacteria</taxon>
        <taxon>Bacillati</taxon>
        <taxon>Bacillota</taxon>
        <taxon>Bacilli</taxon>
        <taxon>Bacillales</taxon>
        <taxon>Paenibacillaceae</taxon>
        <taxon>Paenibacillus</taxon>
    </lineage>
</organism>
<dbReference type="PANTHER" id="PTHR35789:SF1">
    <property type="entry name" value="SPORE GERMINATION PROTEIN B3"/>
    <property type="match status" value="1"/>
</dbReference>
<feature type="domain" description="Spore germination GerAC-like C-terminal" evidence="8">
    <location>
        <begin position="216"/>
        <end position="379"/>
    </location>
</feature>
<dbReference type="InterPro" id="IPR008844">
    <property type="entry name" value="Spore_GerAC-like"/>
</dbReference>
<comment type="similarity">
    <text evidence="2">Belongs to the GerABKC lipoprotein family.</text>
</comment>
<evidence type="ECO:0000256" key="6">
    <source>
        <dbReference type="ARBA" id="ARBA00023139"/>
    </source>
</evidence>
<evidence type="ECO:0000259" key="9">
    <source>
        <dbReference type="Pfam" id="PF25198"/>
    </source>
</evidence>
<evidence type="ECO:0000256" key="7">
    <source>
        <dbReference type="ARBA" id="ARBA00023288"/>
    </source>
</evidence>
<evidence type="ECO:0000256" key="4">
    <source>
        <dbReference type="ARBA" id="ARBA00022729"/>
    </source>
</evidence>
<name>A0A1C0ZSV2_9BACL</name>
<keyword evidence="7" id="KW-0449">Lipoprotein</keyword>
<dbReference type="NCBIfam" id="TIGR02887">
    <property type="entry name" value="spore_ger_x_C"/>
    <property type="match status" value="1"/>
</dbReference>
<dbReference type="Pfam" id="PF05504">
    <property type="entry name" value="Spore_GerAC"/>
    <property type="match status" value="1"/>
</dbReference>
<keyword evidence="4" id="KW-0732">Signal</keyword>
<sequence>MINPKPRVRLVITLLLTATLLTGCWDRTEINDIAFVLTSSVDIDDDGKYRVAYMFPLPGSMGGASGGSGGTAGNKSYYIDSEVGTSFRDAVSKLQTRLSRRIFLAHRRTIVVGEKFAAAGIDQLFDVLPRSPENRMTTLLVATKGKGYDLLNAEPKFERFPAEVIRELTKSPRAMSTTMKDIGLALSFQSDPIMGYLEARNSKGAKEPSNEIQLIGYVQFKGDKMVGIYKKQEANGLMWLRDQIEDQQLTFSVQDGKLISINVLGGKVAISPKVQEDKVVFDIVVTARGAVREDQSDENLFQSSILHSVEAKFGEEIKDSMLATIKQMKKEGTDSAHLGLIVWRTFPQKWRTQFEGNWEHYFKEAEFNIRVDASIPDTGVINRNLTKEGT</sequence>
<dbReference type="OrthoDB" id="9816067at2"/>
<keyword evidence="6" id="KW-0564">Palmitate</keyword>
<evidence type="ECO:0000256" key="5">
    <source>
        <dbReference type="ARBA" id="ARBA00023136"/>
    </source>
</evidence>
<dbReference type="Proteomes" id="UP000093309">
    <property type="component" value="Unassembled WGS sequence"/>
</dbReference>
<dbReference type="STRING" id="512399.A8709_05600"/>
<comment type="subcellular location">
    <subcellularLocation>
        <location evidence="1">Membrane</location>
        <topology evidence="1">Lipid-anchor</topology>
    </subcellularLocation>
</comment>
<keyword evidence="5" id="KW-0472">Membrane</keyword>
<protein>
    <submittedName>
        <fullName evidence="10">Uncharacterized protein</fullName>
    </submittedName>
</protein>
<accession>A0A1C0ZSV2</accession>
<dbReference type="GO" id="GO:0016020">
    <property type="term" value="C:membrane"/>
    <property type="evidence" value="ECO:0007669"/>
    <property type="project" value="UniProtKB-SubCell"/>
</dbReference>
<dbReference type="Gene3D" id="3.30.300.210">
    <property type="entry name" value="Nutrient germinant receptor protein C, domain 3"/>
    <property type="match status" value="1"/>
</dbReference>
<keyword evidence="3" id="KW-0309">Germination</keyword>
<dbReference type="GO" id="GO:0009847">
    <property type="term" value="P:spore germination"/>
    <property type="evidence" value="ECO:0007669"/>
    <property type="project" value="InterPro"/>
</dbReference>
<evidence type="ECO:0000259" key="8">
    <source>
        <dbReference type="Pfam" id="PF05504"/>
    </source>
</evidence>
<evidence type="ECO:0000256" key="3">
    <source>
        <dbReference type="ARBA" id="ARBA00022544"/>
    </source>
</evidence>
<dbReference type="InterPro" id="IPR057336">
    <property type="entry name" value="GerAC_N"/>
</dbReference>
<dbReference type="InterPro" id="IPR038501">
    <property type="entry name" value="Spore_GerAC_C_sf"/>
</dbReference>
<evidence type="ECO:0000256" key="2">
    <source>
        <dbReference type="ARBA" id="ARBA00007886"/>
    </source>
</evidence>
<dbReference type="PANTHER" id="PTHR35789">
    <property type="entry name" value="SPORE GERMINATION PROTEIN B3"/>
    <property type="match status" value="1"/>
</dbReference>
<evidence type="ECO:0000313" key="10">
    <source>
        <dbReference type="EMBL" id="OCT11158.1"/>
    </source>
</evidence>
<gene>
    <name evidence="10" type="ORF">A8709_05600</name>
</gene>
<dbReference type="InterPro" id="IPR046953">
    <property type="entry name" value="Spore_GerAC-like_C"/>
</dbReference>
<dbReference type="RefSeq" id="WP_065857931.1">
    <property type="nucleotide sequence ID" value="NZ_LYPC01000028.1"/>
</dbReference>
<evidence type="ECO:0000313" key="11">
    <source>
        <dbReference type="Proteomes" id="UP000093309"/>
    </source>
</evidence>